<keyword evidence="3" id="KW-1185">Reference proteome</keyword>
<dbReference type="Proteomes" id="UP000050864">
    <property type="component" value="Unassembled WGS sequence"/>
</dbReference>
<keyword evidence="1" id="KW-0472">Membrane</keyword>
<reference evidence="2 3" key="1">
    <citation type="submission" date="2015-05" db="EMBL/GenBank/DDBJ databases">
        <title>Genome sequencing and analysis of members of genus Stenotrophomonas.</title>
        <authorList>
            <person name="Patil P.P."/>
            <person name="Midha S."/>
            <person name="Patil P.B."/>
        </authorList>
    </citation>
    <scope>NUCLEOTIDE SEQUENCE [LARGE SCALE GENOMIC DNA]</scope>
    <source>
        <strain evidence="2 3">DSM 18929</strain>
    </source>
</reference>
<sequence length="122" mass="13169">MDRWYTATLLSLIIHQIDAAYWHEWDMFRVPGGIQGFLVFNAVAVGLLLYGYRQVVLGTRHASRYALLCGGIGVLTALLHAGFAATGHQQFNLPLSIATIAACLASGTGLLLKAKHSANSDE</sequence>
<dbReference type="PATRIC" id="fig|405444.3.peg.3086"/>
<protein>
    <submittedName>
        <fullName evidence="2">Membrane protein</fullName>
    </submittedName>
</protein>
<keyword evidence="1" id="KW-0812">Transmembrane</keyword>
<dbReference type="Pfam" id="PF20460">
    <property type="entry name" value="DUF6713"/>
    <property type="match status" value="1"/>
</dbReference>
<evidence type="ECO:0000256" key="1">
    <source>
        <dbReference type="SAM" id="Phobius"/>
    </source>
</evidence>
<dbReference type="InterPro" id="IPR046559">
    <property type="entry name" value="DUF6713"/>
</dbReference>
<feature type="transmembrane region" description="Helical" evidence="1">
    <location>
        <begin position="65"/>
        <end position="85"/>
    </location>
</feature>
<feature type="transmembrane region" description="Helical" evidence="1">
    <location>
        <begin position="35"/>
        <end position="53"/>
    </location>
</feature>
<dbReference type="AlphaFoldDB" id="A0A0R0C8Y5"/>
<accession>A0A0R0C8Y5</accession>
<dbReference type="EMBL" id="LDJI01000049">
    <property type="protein sequence ID" value="KRG61827.1"/>
    <property type="molecule type" value="Genomic_DNA"/>
</dbReference>
<proteinExistence type="predicted"/>
<keyword evidence="1" id="KW-1133">Transmembrane helix</keyword>
<comment type="caution">
    <text evidence="2">The sequence shown here is derived from an EMBL/GenBank/DDBJ whole genome shotgun (WGS) entry which is preliminary data.</text>
</comment>
<dbReference type="OrthoDB" id="583174at2"/>
<evidence type="ECO:0000313" key="2">
    <source>
        <dbReference type="EMBL" id="KRG61827.1"/>
    </source>
</evidence>
<evidence type="ECO:0000313" key="3">
    <source>
        <dbReference type="Proteomes" id="UP000050864"/>
    </source>
</evidence>
<organism evidence="2 3">
    <name type="scientific">Stenotrophomonas humi</name>
    <dbReference type="NCBI Taxonomy" id="405444"/>
    <lineage>
        <taxon>Bacteria</taxon>
        <taxon>Pseudomonadati</taxon>
        <taxon>Pseudomonadota</taxon>
        <taxon>Gammaproteobacteria</taxon>
        <taxon>Lysobacterales</taxon>
        <taxon>Lysobacteraceae</taxon>
        <taxon>Stenotrophomonas</taxon>
    </lineage>
</organism>
<name>A0A0R0C8Y5_9GAMM</name>
<gene>
    <name evidence="2" type="ORF">ABB26_17820</name>
</gene>
<dbReference type="RefSeq" id="WP_057636045.1">
    <property type="nucleotide sequence ID" value="NZ_LDJI01000049.1"/>
</dbReference>
<feature type="transmembrane region" description="Helical" evidence="1">
    <location>
        <begin position="91"/>
        <end position="112"/>
    </location>
</feature>